<evidence type="ECO:0000256" key="6">
    <source>
        <dbReference type="ARBA" id="ARBA00022679"/>
    </source>
</evidence>
<accession>A0A7W6RBS7</accession>
<feature type="domain" description="PAS" evidence="21">
    <location>
        <begin position="651"/>
        <end position="725"/>
    </location>
</feature>
<evidence type="ECO:0000256" key="11">
    <source>
        <dbReference type="ARBA" id="ARBA00022989"/>
    </source>
</evidence>
<keyword evidence="25" id="KW-1185">Reference proteome</keyword>
<dbReference type="SUPFAM" id="SSF55785">
    <property type="entry name" value="PYP-like sensor domain (PAS domain)"/>
    <property type="match status" value="4"/>
</dbReference>
<keyword evidence="5 15" id="KW-0597">Phosphoprotein</keyword>
<dbReference type="InterPro" id="IPR036890">
    <property type="entry name" value="HATPase_C_sf"/>
</dbReference>
<dbReference type="InterPro" id="IPR013655">
    <property type="entry name" value="PAS_fold_3"/>
</dbReference>
<dbReference type="FunFam" id="1.10.287.130:FF:000004">
    <property type="entry name" value="Ethylene receptor 1"/>
    <property type="match status" value="1"/>
</dbReference>
<feature type="domain" description="HPt" evidence="23">
    <location>
        <begin position="1660"/>
        <end position="1756"/>
    </location>
</feature>
<evidence type="ECO:0000256" key="14">
    <source>
        <dbReference type="PROSITE-ProRule" id="PRU00110"/>
    </source>
</evidence>
<dbReference type="Pfam" id="PF13426">
    <property type="entry name" value="PAS_9"/>
    <property type="match status" value="1"/>
</dbReference>
<dbReference type="Pfam" id="PF08448">
    <property type="entry name" value="PAS_4"/>
    <property type="match status" value="1"/>
</dbReference>
<dbReference type="Pfam" id="PF00512">
    <property type="entry name" value="HisKA"/>
    <property type="match status" value="1"/>
</dbReference>
<dbReference type="Proteomes" id="UP000554286">
    <property type="component" value="Unassembled WGS sequence"/>
</dbReference>
<evidence type="ECO:0000256" key="7">
    <source>
        <dbReference type="ARBA" id="ARBA00022692"/>
    </source>
</evidence>
<evidence type="ECO:0000256" key="5">
    <source>
        <dbReference type="ARBA" id="ARBA00022553"/>
    </source>
</evidence>
<gene>
    <name evidence="24" type="ORF">GGD89_001101</name>
</gene>
<dbReference type="InterPro" id="IPR008207">
    <property type="entry name" value="Sig_transdc_His_kin_Hpt_dom"/>
</dbReference>
<dbReference type="FunFam" id="3.30.450.20:FF:000099">
    <property type="entry name" value="Sensory box sensor histidine kinase"/>
    <property type="match status" value="1"/>
</dbReference>
<evidence type="ECO:0000313" key="25">
    <source>
        <dbReference type="Proteomes" id="UP000554286"/>
    </source>
</evidence>
<evidence type="ECO:0000256" key="16">
    <source>
        <dbReference type="SAM" id="Coils"/>
    </source>
</evidence>
<dbReference type="GO" id="GO:0000155">
    <property type="term" value="F:phosphorelay sensor kinase activity"/>
    <property type="evidence" value="ECO:0007669"/>
    <property type="project" value="InterPro"/>
</dbReference>
<dbReference type="SMART" id="SM00387">
    <property type="entry name" value="HATPase_c"/>
    <property type="match status" value="1"/>
</dbReference>
<dbReference type="InterPro" id="IPR011006">
    <property type="entry name" value="CheY-like_superfamily"/>
</dbReference>
<keyword evidence="9" id="KW-0418">Kinase</keyword>
<evidence type="ECO:0000256" key="2">
    <source>
        <dbReference type="ARBA" id="ARBA00004651"/>
    </source>
</evidence>
<keyword evidence="16" id="KW-0175">Coiled coil</keyword>
<dbReference type="SUPFAM" id="SSF55874">
    <property type="entry name" value="ATPase domain of HSP90 chaperone/DNA topoisomerase II/histidine kinase"/>
    <property type="match status" value="1"/>
</dbReference>
<keyword evidence="11 18" id="KW-1133">Transmembrane helix</keyword>
<dbReference type="InterPro" id="IPR003661">
    <property type="entry name" value="HisK_dim/P_dom"/>
</dbReference>
<evidence type="ECO:0000259" key="22">
    <source>
        <dbReference type="PROSITE" id="PS50113"/>
    </source>
</evidence>
<dbReference type="GO" id="GO:0005886">
    <property type="term" value="C:plasma membrane"/>
    <property type="evidence" value="ECO:0007669"/>
    <property type="project" value="UniProtKB-SubCell"/>
</dbReference>
<keyword evidence="4" id="KW-1003">Cell membrane</keyword>
<proteinExistence type="predicted"/>
<dbReference type="InterPro" id="IPR004358">
    <property type="entry name" value="Sig_transdc_His_kin-like_C"/>
</dbReference>
<name>A0A7W6RBS7_9PROT</name>
<feature type="domain" description="PAS" evidence="21">
    <location>
        <begin position="398"/>
        <end position="476"/>
    </location>
</feature>
<feature type="region of interest" description="Disordered" evidence="17">
    <location>
        <begin position="1613"/>
        <end position="1644"/>
    </location>
</feature>
<comment type="catalytic activity">
    <reaction evidence="1">
        <text>ATP + protein L-histidine = ADP + protein N-phospho-L-histidine.</text>
        <dbReference type="EC" id="2.7.13.3"/>
    </reaction>
</comment>
<comment type="caution">
    <text evidence="24">The sequence shown here is derived from an EMBL/GenBank/DDBJ whole genome shotgun (WGS) entry which is preliminary data.</text>
</comment>
<evidence type="ECO:0000256" key="18">
    <source>
        <dbReference type="SAM" id="Phobius"/>
    </source>
</evidence>
<dbReference type="Pfam" id="PF08447">
    <property type="entry name" value="PAS_3"/>
    <property type="match status" value="1"/>
</dbReference>
<dbReference type="Pfam" id="PF00989">
    <property type="entry name" value="PAS"/>
    <property type="match status" value="1"/>
</dbReference>
<feature type="domain" description="Histidine kinase" evidence="19">
    <location>
        <begin position="1102"/>
        <end position="1323"/>
    </location>
</feature>
<dbReference type="InterPro" id="IPR000014">
    <property type="entry name" value="PAS"/>
</dbReference>
<evidence type="ECO:0000256" key="9">
    <source>
        <dbReference type="ARBA" id="ARBA00022777"/>
    </source>
</evidence>
<evidence type="ECO:0000259" key="19">
    <source>
        <dbReference type="PROSITE" id="PS50109"/>
    </source>
</evidence>
<dbReference type="SUPFAM" id="SSF52172">
    <property type="entry name" value="CheY-like"/>
    <property type="match status" value="1"/>
</dbReference>
<keyword evidence="12" id="KW-0902">Two-component regulatory system</keyword>
<organism evidence="24 25">
    <name type="scientific">Roseospira visakhapatnamensis</name>
    <dbReference type="NCBI Taxonomy" id="390880"/>
    <lineage>
        <taxon>Bacteria</taxon>
        <taxon>Pseudomonadati</taxon>
        <taxon>Pseudomonadota</taxon>
        <taxon>Alphaproteobacteria</taxon>
        <taxon>Rhodospirillales</taxon>
        <taxon>Rhodospirillaceae</taxon>
        <taxon>Roseospira</taxon>
    </lineage>
</organism>
<dbReference type="PROSITE" id="PS50894">
    <property type="entry name" value="HPT"/>
    <property type="match status" value="1"/>
</dbReference>
<evidence type="ECO:0000313" key="24">
    <source>
        <dbReference type="EMBL" id="MBB4265482.1"/>
    </source>
</evidence>
<evidence type="ECO:0000256" key="15">
    <source>
        <dbReference type="PROSITE-ProRule" id="PRU00169"/>
    </source>
</evidence>
<feature type="region of interest" description="Disordered" evidence="17">
    <location>
        <begin position="1465"/>
        <end position="1486"/>
    </location>
</feature>
<dbReference type="InterPro" id="IPR035965">
    <property type="entry name" value="PAS-like_dom_sf"/>
</dbReference>
<evidence type="ECO:0000259" key="23">
    <source>
        <dbReference type="PROSITE" id="PS50894"/>
    </source>
</evidence>
<dbReference type="PROSITE" id="PS50113">
    <property type="entry name" value="PAC"/>
    <property type="match status" value="1"/>
</dbReference>
<dbReference type="Pfam" id="PF21623">
    <property type="entry name" value="HK_sensor_dom_bact"/>
    <property type="match status" value="1"/>
</dbReference>
<reference evidence="24 25" key="1">
    <citation type="submission" date="2020-08" db="EMBL/GenBank/DDBJ databases">
        <title>Genome sequencing of Purple Non-Sulfur Bacteria from various extreme environments.</title>
        <authorList>
            <person name="Mayer M."/>
        </authorList>
    </citation>
    <scope>NUCLEOTIDE SEQUENCE [LARGE SCALE GENOMIC DNA]</scope>
    <source>
        <strain evidence="24 25">JA131</strain>
    </source>
</reference>
<keyword evidence="13 18" id="KW-0472">Membrane</keyword>
<feature type="transmembrane region" description="Helical" evidence="18">
    <location>
        <begin position="346"/>
        <end position="364"/>
    </location>
</feature>
<dbReference type="PROSITE" id="PS50112">
    <property type="entry name" value="PAS"/>
    <property type="match status" value="3"/>
</dbReference>
<dbReference type="PROSITE" id="PS50109">
    <property type="entry name" value="HIS_KIN"/>
    <property type="match status" value="1"/>
</dbReference>
<dbReference type="EC" id="2.7.13.3" evidence="3"/>
<evidence type="ECO:0000256" key="1">
    <source>
        <dbReference type="ARBA" id="ARBA00000085"/>
    </source>
</evidence>
<dbReference type="InterPro" id="IPR005467">
    <property type="entry name" value="His_kinase_dom"/>
</dbReference>
<evidence type="ECO:0000256" key="10">
    <source>
        <dbReference type="ARBA" id="ARBA00022840"/>
    </source>
</evidence>
<dbReference type="SUPFAM" id="SSF103190">
    <property type="entry name" value="Sensory domain-like"/>
    <property type="match status" value="2"/>
</dbReference>
<feature type="domain" description="PAC" evidence="22">
    <location>
        <begin position="724"/>
        <end position="776"/>
    </location>
</feature>
<dbReference type="CDD" id="cd00082">
    <property type="entry name" value="HisKA"/>
    <property type="match status" value="1"/>
</dbReference>
<evidence type="ECO:0000256" key="8">
    <source>
        <dbReference type="ARBA" id="ARBA00022741"/>
    </source>
</evidence>
<dbReference type="InterPro" id="IPR029151">
    <property type="entry name" value="Sensor-like_sf"/>
</dbReference>
<dbReference type="CDD" id="cd00088">
    <property type="entry name" value="HPT"/>
    <property type="match status" value="1"/>
</dbReference>
<comment type="subcellular location">
    <subcellularLocation>
        <location evidence="2">Cell membrane</location>
        <topology evidence="2">Multi-pass membrane protein</topology>
    </subcellularLocation>
</comment>
<dbReference type="SMART" id="SM00448">
    <property type="entry name" value="REC"/>
    <property type="match status" value="1"/>
</dbReference>
<dbReference type="SUPFAM" id="SSF47384">
    <property type="entry name" value="Homodimeric domain of signal transducing histidine kinase"/>
    <property type="match status" value="1"/>
</dbReference>
<dbReference type="InterPro" id="IPR048760">
    <property type="entry name" value="VP0354-like_sensor_dom"/>
</dbReference>
<feature type="compositionally biased region" description="Pro residues" evidence="17">
    <location>
        <begin position="1624"/>
        <end position="1640"/>
    </location>
</feature>
<dbReference type="InterPro" id="IPR036097">
    <property type="entry name" value="HisK_dim/P_sf"/>
</dbReference>
<evidence type="ECO:0000259" key="21">
    <source>
        <dbReference type="PROSITE" id="PS50112"/>
    </source>
</evidence>
<keyword evidence="8" id="KW-0547">Nucleotide-binding</keyword>
<dbReference type="EMBL" id="JACIGK010000006">
    <property type="protein sequence ID" value="MBB4265482.1"/>
    <property type="molecule type" value="Genomic_DNA"/>
</dbReference>
<keyword evidence="7 18" id="KW-0812">Transmembrane</keyword>
<dbReference type="NCBIfam" id="TIGR00229">
    <property type="entry name" value="sensory_box"/>
    <property type="match status" value="4"/>
</dbReference>
<dbReference type="InterPro" id="IPR001789">
    <property type="entry name" value="Sig_transdc_resp-reg_receiver"/>
</dbReference>
<evidence type="ECO:0000256" key="4">
    <source>
        <dbReference type="ARBA" id="ARBA00022475"/>
    </source>
</evidence>
<dbReference type="SMART" id="SM00388">
    <property type="entry name" value="HisKA"/>
    <property type="match status" value="1"/>
</dbReference>
<dbReference type="CDD" id="cd16922">
    <property type="entry name" value="HATPase_EvgS-ArcB-TorS-like"/>
    <property type="match status" value="1"/>
</dbReference>
<dbReference type="CDD" id="cd17546">
    <property type="entry name" value="REC_hyHK_CKI1_RcsC-like"/>
    <property type="match status" value="1"/>
</dbReference>
<dbReference type="InterPro" id="IPR000700">
    <property type="entry name" value="PAS-assoc_C"/>
</dbReference>
<evidence type="ECO:0000256" key="17">
    <source>
        <dbReference type="SAM" id="MobiDB-lite"/>
    </source>
</evidence>
<feature type="coiled-coil region" evidence="16">
    <location>
        <begin position="1065"/>
        <end position="1095"/>
    </location>
</feature>
<dbReference type="CDD" id="cd00130">
    <property type="entry name" value="PAS"/>
    <property type="match status" value="4"/>
</dbReference>
<dbReference type="InterPro" id="IPR001610">
    <property type="entry name" value="PAC"/>
</dbReference>
<feature type="transmembrane region" description="Helical" evidence="18">
    <location>
        <begin position="50"/>
        <end position="70"/>
    </location>
</feature>
<dbReference type="InterPro" id="IPR003594">
    <property type="entry name" value="HATPase_dom"/>
</dbReference>
<protein>
    <recommendedName>
        <fullName evidence="3">histidine kinase</fullName>
        <ecNumber evidence="3">2.7.13.3</ecNumber>
    </recommendedName>
</protein>
<dbReference type="GO" id="GO:0005524">
    <property type="term" value="F:ATP binding"/>
    <property type="evidence" value="ECO:0007669"/>
    <property type="project" value="UniProtKB-KW"/>
</dbReference>
<dbReference type="PROSITE" id="PS50110">
    <property type="entry name" value="RESPONSE_REGULATORY"/>
    <property type="match status" value="1"/>
</dbReference>
<feature type="domain" description="Response regulatory" evidence="20">
    <location>
        <begin position="1494"/>
        <end position="1610"/>
    </location>
</feature>
<feature type="modified residue" description="Phosphohistidine" evidence="14">
    <location>
        <position position="1699"/>
    </location>
</feature>
<sequence length="1837" mass="199403">MRETQSPNGSMPLTAMNEAAMTSAPHLDSQPEPDTSGGGGWRRWKPALPLFLPLLAVALVSGGIIGALSYDNEVNRIETDQHNTVSIASRQLNTPIEAAMSHLAGLTHENDVRGVLQSLKPAERLENAFSTLLNRNPTYIQARWIGADGVELIRVNRVGGSVMAVPASALQDKSESRYLLNTMALSPGSIYVSSFDLNREHGNIERPLVPTVRVAIRMGVINEEDKGLFIINVSVGDVLGRILDLFDGNQNVRILDSSGHWAVHENPDKAWAVALGRGTALAESDPDTWAAIRATTSGQVRTTSGLWTWERSAPVGRSGNPVELGGRWTVLTHVPHVVLADLARRIWLEVGAVTLVISLIFYGLSVTVQRLSSARRREALDLVRARTEAENLGRLNQAKEVFRDLVTVSPNGILVADMSGTIVIANPALETLFGYGAGDLIGKTIEDLLPGHLNEHRPPLRAEELLAEIDRLARGGDRTGCTKDGASVPVNVSLGRLLMEGQPMVMASVVDLSLRHRLEYEKEVYVSLVKSSHDLIAVVDGSGRIVFINEAGARVMGADSSDDLVGRSFLDSLVTDQDGDESFRSFGHLLEQAYRLRVRHVRFAAGETSHDRRVLLNVFPIAVRAKTRQQYAIVGLDDTERYSMSVALEESRRKWQTLAESMPHLVWTCNADGLCDYLSRQWVEYTGIGEDEQLGTGWLEQVHPDDKDWLFARWKASVEQLIQLDVDFRIRRHDGQYRWFATRAEPILDDQGRLVKWYGSNTDIEDLKRSEVRAREAYERVQALLTTAPVTLLEVDAQNGLALWKDVQAGAEPSPASTDVLAPPQVADLLAAMTIVTRGGAGSLTEAWGDQASTLLDVFTDPEGQKVVLGGLLHLAAEGGTDVTAGQVRTTARDGSAVDLLVSMSLASDGPLAGRVFLALQDITELLVMRRELEQYKDGLELLVDERTHQLAATNRLLETVTDSIPSTVSYWTTDERCTFANVAFGMALGLPKGLCIGKTVGELMTDDIYAENYPRFLRAMEGRTEIFEQERVTPGGGTMYVIANYMPDIVDGAVQGIVAIVTDVSDYKTAQVRLEALNAELEKRTVQAEQANRAKSEFVANMSHEVRTPMNAVLGLAQLLQKTSLDDQQKDFIGKILNASRSLMAILNDILDYSKMEARKIVIEAEPFDLDDVFQNVFDMFTFSASGKGVELLIDLPPDVPNRLVGDPLRLSQVLTNLVGNALKFTTSGTVSIAARRDQGTARDCTVKFTITDSGIGMTVEQQSGIFSPFSQADTSTTRRFGGTGLGLAICRHLVTLMGGEIGVISAPGSGSTFWFTARFGVQDAEAVDARVPLERQVLLLGGSQASRDIVRSHLAMWGIQGMDAPDEDTARRVLETAEAQGTPCKAIVADTLPSDSADDDREVGAARLRAFCQSTGLPLVYLVDPGTDPAVRAAVDEDPSCVVLAKPATASKLFETLSRVFAPDPPATRRRGTPARADGADGPGTSRLRGARLLLAEDNVVNQEVAFHILTSLGAELDIVDNGAEAVTAVATIAYDLVLMDVHMPVMDGLQATQIIRTLAGCETLPIIGMTAAAFNEDRAAALDIGMNAYLSKPIDTTLLERTLVAWLPDRDAVPPETGRPDPAPPDPAPSPDAPPSRLPGEMEGFDLPLVLSRLSGNTALLARLLLVFAKESKQWSQTFDEAMDRGDTTLAARLAHTLKGSAGNIGATEIYEAVVRLEEDLHAGRAVDGGATHEALSKALTFIEAMVPDRTAAPSTSSLDRDAALADLDKIVSLLEKHRLLPDEIVDTLREHLGGRHQDLFMSVAEKIETFDLPGAAKSASELRKAVHDDIRLQ</sequence>
<dbReference type="Gene3D" id="3.30.450.20">
    <property type="entry name" value="PAS domain"/>
    <property type="match status" value="6"/>
</dbReference>
<dbReference type="GO" id="GO:0006355">
    <property type="term" value="P:regulation of DNA-templated transcription"/>
    <property type="evidence" value="ECO:0007669"/>
    <property type="project" value="InterPro"/>
</dbReference>
<dbReference type="Pfam" id="PF00072">
    <property type="entry name" value="Response_reg"/>
    <property type="match status" value="1"/>
</dbReference>
<dbReference type="SMART" id="SM00086">
    <property type="entry name" value="PAC"/>
    <property type="match status" value="3"/>
</dbReference>
<dbReference type="RefSeq" id="WP_184043103.1">
    <property type="nucleotide sequence ID" value="NZ_JACIGK010000006.1"/>
</dbReference>
<dbReference type="PRINTS" id="PR00344">
    <property type="entry name" value="BCTRLSENSOR"/>
</dbReference>
<dbReference type="Gene3D" id="1.10.287.130">
    <property type="match status" value="1"/>
</dbReference>
<keyword evidence="10" id="KW-0067">ATP-binding</keyword>
<keyword evidence="6" id="KW-0808">Transferase</keyword>
<dbReference type="InterPro" id="IPR013656">
    <property type="entry name" value="PAS_4"/>
</dbReference>
<evidence type="ECO:0000256" key="12">
    <source>
        <dbReference type="ARBA" id="ARBA00023012"/>
    </source>
</evidence>
<dbReference type="Gene3D" id="3.30.565.10">
    <property type="entry name" value="Histidine kinase-like ATPase, C-terminal domain"/>
    <property type="match status" value="1"/>
</dbReference>
<dbReference type="InterPro" id="IPR036641">
    <property type="entry name" value="HPT_dom_sf"/>
</dbReference>
<feature type="domain" description="PAS" evidence="21">
    <location>
        <begin position="521"/>
        <end position="562"/>
    </location>
</feature>
<dbReference type="Pfam" id="PF01627">
    <property type="entry name" value="Hpt"/>
    <property type="match status" value="1"/>
</dbReference>
<dbReference type="PANTHER" id="PTHR45339:SF1">
    <property type="entry name" value="HYBRID SIGNAL TRANSDUCTION HISTIDINE KINASE J"/>
    <property type="match status" value="1"/>
</dbReference>
<dbReference type="SMART" id="SM00091">
    <property type="entry name" value="PAS"/>
    <property type="match status" value="4"/>
</dbReference>
<evidence type="ECO:0000256" key="3">
    <source>
        <dbReference type="ARBA" id="ARBA00012438"/>
    </source>
</evidence>
<dbReference type="Gene3D" id="1.20.120.160">
    <property type="entry name" value="HPT domain"/>
    <property type="match status" value="1"/>
</dbReference>
<evidence type="ECO:0000259" key="20">
    <source>
        <dbReference type="PROSITE" id="PS50110"/>
    </source>
</evidence>
<dbReference type="InterPro" id="IPR013767">
    <property type="entry name" value="PAS_fold"/>
</dbReference>
<dbReference type="PANTHER" id="PTHR45339">
    <property type="entry name" value="HYBRID SIGNAL TRANSDUCTION HISTIDINE KINASE J"/>
    <property type="match status" value="1"/>
</dbReference>
<feature type="modified residue" description="4-aspartylphosphate" evidence="15">
    <location>
        <position position="1543"/>
    </location>
</feature>
<dbReference type="FunFam" id="3.30.565.10:FF:000010">
    <property type="entry name" value="Sensor histidine kinase RcsC"/>
    <property type="match status" value="1"/>
</dbReference>
<evidence type="ECO:0000256" key="13">
    <source>
        <dbReference type="ARBA" id="ARBA00023136"/>
    </source>
</evidence>
<dbReference type="SUPFAM" id="SSF47226">
    <property type="entry name" value="Histidine-containing phosphotransfer domain, HPT domain"/>
    <property type="match status" value="1"/>
</dbReference>
<dbReference type="Pfam" id="PF02518">
    <property type="entry name" value="HATPase_c"/>
    <property type="match status" value="1"/>
</dbReference>
<dbReference type="Gene3D" id="3.40.50.2300">
    <property type="match status" value="1"/>
</dbReference>